<feature type="transmembrane region" description="Helical" evidence="1">
    <location>
        <begin position="145"/>
        <end position="166"/>
    </location>
</feature>
<protein>
    <submittedName>
        <fullName evidence="2">Uncharacterized protein</fullName>
    </submittedName>
</protein>
<gene>
    <name evidence="2" type="ORF">LCGC14_0979180</name>
</gene>
<name>A0A0F9NVH6_9ZZZZ</name>
<organism evidence="2">
    <name type="scientific">marine sediment metagenome</name>
    <dbReference type="NCBI Taxonomy" id="412755"/>
    <lineage>
        <taxon>unclassified sequences</taxon>
        <taxon>metagenomes</taxon>
        <taxon>ecological metagenomes</taxon>
    </lineage>
</organism>
<proteinExistence type="predicted"/>
<evidence type="ECO:0000313" key="2">
    <source>
        <dbReference type="EMBL" id="KKN16107.1"/>
    </source>
</evidence>
<feature type="transmembrane region" description="Helical" evidence="1">
    <location>
        <begin position="68"/>
        <end position="89"/>
    </location>
</feature>
<reference evidence="2" key="1">
    <citation type="journal article" date="2015" name="Nature">
        <title>Complex archaea that bridge the gap between prokaryotes and eukaryotes.</title>
        <authorList>
            <person name="Spang A."/>
            <person name="Saw J.H."/>
            <person name="Jorgensen S.L."/>
            <person name="Zaremba-Niedzwiedzka K."/>
            <person name="Martijn J."/>
            <person name="Lind A.E."/>
            <person name="van Eijk R."/>
            <person name="Schleper C."/>
            <person name="Guy L."/>
            <person name="Ettema T.J."/>
        </authorList>
    </citation>
    <scope>NUCLEOTIDE SEQUENCE</scope>
</reference>
<dbReference type="EMBL" id="LAZR01003647">
    <property type="protein sequence ID" value="KKN16107.1"/>
    <property type="molecule type" value="Genomic_DNA"/>
</dbReference>
<feature type="transmembrane region" description="Helical" evidence="1">
    <location>
        <begin position="7"/>
        <end position="25"/>
    </location>
</feature>
<keyword evidence="1" id="KW-1133">Transmembrane helix</keyword>
<accession>A0A0F9NVH6</accession>
<feature type="transmembrane region" description="Helical" evidence="1">
    <location>
        <begin position="101"/>
        <end position="125"/>
    </location>
</feature>
<keyword evidence="1" id="KW-0472">Membrane</keyword>
<evidence type="ECO:0000256" key="1">
    <source>
        <dbReference type="SAM" id="Phobius"/>
    </source>
</evidence>
<dbReference type="AlphaFoldDB" id="A0A0F9NVH6"/>
<comment type="caution">
    <text evidence="2">The sequence shown here is derived from an EMBL/GenBank/DDBJ whole genome shotgun (WGS) entry which is preliminary data.</text>
</comment>
<sequence>MGAGKVFAIIGGILGALSVLLYYAAPEIFCLWRLNAPLVPLKLYFGGFGANSGELGAIPFPPEYSGDIILMIVGVLIISGSVLAFIAGIAESKKIGILGGIILLAGPILLLVEIIANLGIFGTIAATWLPGESLLFGSIFGAGDWGIYIGSYLAIGGGLLGLIGGATI</sequence>
<keyword evidence="1" id="KW-0812">Transmembrane</keyword>